<proteinExistence type="predicted"/>
<evidence type="ECO:0008006" key="4">
    <source>
        <dbReference type="Google" id="ProtNLM"/>
    </source>
</evidence>
<dbReference type="RefSeq" id="XP_066652558.1">
    <property type="nucleotide sequence ID" value="XM_066804122.1"/>
</dbReference>
<feature type="signal peptide" evidence="1">
    <location>
        <begin position="1"/>
        <end position="18"/>
    </location>
</feature>
<keyword evidence="3" id="KW-1185">Reference proteome</keyword>
<comment type="caution">
    <text evidence="2">The sequence shown here is derived from an EMBL/GenBank/DDBJ whole genome shotgun (WGS) entry which is preliminary data.</text>
</comment>
<feature type="chain" id="PRO_5046616566" description="Secreted protein" evidence="1">
    <location>
        <begin position="19"/>
        <end position="147"/>
    </location>
</feature>
<dbReference type="GeneID" id="92037028"/>
<evidence type="ECO:0000313" key="3">
    <source>
        <dbReference type="Proteomes" id="UP001360953"/>
    </source>
</evidence>
<dbReference type="Proteomes" id="UP001360953">
    <property type="component" value="Unassembled WGS sequence"/>
</dbReference>
<gene>
    <name evidence="2" type="ORF">J3D65DRAFT_72308</name>
</gene>
<reference evidence="2 3" key="1">
    <citation type="submission" date="2024-04" db="EMBL/GenBank/DDBJ databases">
        <title>Phyllosticta paracitricarpa is synonymous to the EU quarantine fungus P. citricarpa based on phylogenomic analyses.</title>
        <authorList>
            <consortium name="Lawrence Berkeley National Laboratory"/>
            <person name="Van ingen-buijs V.A."/>
            <person name="Van westerhoven A.C."/>
            <person name="Haridas S."/>
            <person name="Skiadas P."/>
            <person name="Martin F."/>
            <person name="Groenewald J.Z."/>
            <person name="Crous P.W."/>
            <person name="Seidl M.F."/>
        </authorList>
    </citation>
    <scope>NUCLEOTIDE SEQUENCE [LARGE SCALE GENOMIC DNA]</scope>
    <source>
        <strain evidence="2 3">CPC 17464</strain>
    </source>
</reference>
<accession>A0ABR1LER6</accession>
<sequence length="147" mass="16218">MLCVSTVIVLCLVPPAGRLKQTTWSLLSFAKIDPTPRVAGVAISRTELAVLSVASAKICHRSTRMLQEVSWHLDGAVVCCGAGSRRCALTMMYTIFPRPIASVSAHSTCCKRHSRINSPIKRARFRDERVGVPRILSFSPLKTLIWQ</sequence>
<organism evidence="2 3">
    <name type="scientific">Phyllosticta citribraziliensis</name>
    <dbReference type="NCBI Taxonomy" id="989973"/>
    <lineage>
        <taxon>Eukaryota</taxon>
        <taxon>Fungi</taxon>
        <taxon>Dikarya</taxon>
        <taxon>Ascomycota</taxon>
        <taxon>Pezizomycotina</taxon>
        <taxon>Dothideomycetes</taxon>
        <taxon>Dothideomycetes incertae sedis</taxon>
        <taxon>Botryosphaeriales</taxon>
        <taxon>Phyllostictaceae</taxon>
        <taxon>Phyllosticta</taxon>
    </lineage>
</organism>
<evidence type="ECO:0000256" key="1">
    <source>
        <dbReference type="SAM" id="SignalP"/>
    </source>
</evidence>
<keyword evidence="1" id="KW-0732">Signal</keyword>
<evidence type="ECO:0000313" key="2">
    <source>
        <dbReference type="EMBL" id="KAK7533165.1"/>
    </source>
</evidence>
<dbReference type="EMBL" id="JBBPEH010000010">
    <property type="protein sequence ID" value="KAK7533165.1"/>
    <property type="molecule type" value="Genomic_DNA"/>
</dbReference>
<protein>
    <recommendedName>
        <fullName evidence="4">Secreted protein</fullName>
    </recommendedName>
</protein>
<name>A0ABR1LER6_9PEZI</name>